<dbReference type="SMART" id="SM00316">
    <property type="entry name" value="S1"/>
    <property type="match status" value="4"/>
</dbReference>
<dbReference type="FunFam" id="2.40.50.140:FF:000103">
    <property type="entry name" value="protein RRP5 homolog"/>
    <property type="match status" value="1"/>
</dbReference>
<protein>
    <recommendedName>
        <fullName evidence="6">S1 motif domain-containing protein</fullName>
    </recommendedName>
</protein>
<accession>A0A1G2BVB6</accession>
<name>A0A1G2BVB6_9BACT</name>
<reference evidence="7 8" key="1">
    <citation type="journal article" date="2016" name="Nat. Commun.">
        <title>Thousands of microbial genomes shed light on interconnected biogeochemical processes in an aquifer system.</title>
        <authorList>
            <person name="Anantharaman K."/>
            <person name="Brown C.T."/>
            <person name="Hug L.A."/>
            <person name="Sharon I."/>
            <person name="Castelle C.J."/>
            <person name="Probst A.J."/>
            <person name="Thomas B.C."/>
            <person name="Singh A."/>
            <person name="Wilkins M.J."/>
            <person name="Karaoz U."/>
            <person name="Brodie E.L."/>
            <person name="Williams K.H."/>
            <person name="Hubbard S.S."/>
            <person name="Banfield J.F."/>
        </authorList>
    </citation>
    <scope>NUCLEOTIDE SEQUENCE [LARGE SCALE GENOMIC DNA]</scope>
</reference>
<evidence type="ECO:0000313" key="7">
    <source>
        <dbReference type="EMBL" id="OGY93095.1"/>
    </source>
</evidence>
<dbReference type="PANTHER" id="PTHR10724">
    <property type="entry name" value="30S RIBOSOMAL PROTEIN S1"/>
    <property type="match status" value="1"/>
</dbReference>
<proteinExistence type="inferred from homology"/>
<comment type="similarity">
    <text evidence="1">Belongs to the bacterial ribosomal protein bS1 family.</text>
</comment>
<dbReference type="EMBL" id="MHKN01000001">
    <property type="protein sequence ID" value="OGY93095.1"/>
    <property type="molecule type" value="Genomic_DNA"/>
</dbReference>
<organism evidence="7 8">
    <name type="scientific">Candidatus Komeilibacteria bacterium RIFCSPLOWO2_01_FULL_53_11</name>
    <dbReference type="NCBI Taxonomy" id="1798552"/>
    <lineage>
        <taxon>Bacteria</taxon>
        <taxon>Candidatus Komeiliibacteriota</taxon>
    </lineage>
</organism>
<evidence type="ECO:0000256" key="3">
    <source>
        <dbReference type="ARBA" id="ARBA00023274"/>
    </source>
</evidence>
<dbReference type="GO" id="GO:0003729">
    <property type="term" value="F:mRNA binding"/>
    <property type="evidence" value="ECO:0007669"/>
    <property type="project" value="TreeGrafter"/>
</dbReference>
<feature type="region of interest" description="Disordered" evidence="5">
    <location>
        <begin position="365"/>
        <end position="402"/>
    </location>
</feature>
<evidence type="ECO:0000259" key="6">
    <source>
        <dbReference type="PROSITE" id="PS50126"/>
    </source>
</evidence>
<evidence type="ECO:0000313" key="8">
    <source>
        <dbReference type="Proteomes" id="UP000177349"/>
    </source>
</evidence>
<evidence type="ECO:0000256" key="1">
    <source>
        <dbReference type="ARBA" id="ARBA00006767"/>
    </source>
</evidence>
<dbReference type="PROSITE" id="PS50126">
    <property type="entry name" value="S1"/>
    <property type="match status" value="4"/>
</dbReference>
<dbReference type="Proteomes" id="UP000177349">
    <property type="component" value="Unassembled WGS sequence"/>
</dbReference>
<keyword evidence="3" id="KW-0687">Ribonucleoprotein</keyword>
<dbReference type="InterPro" id="IPR003029">
    <property type="entry name" value="S1_domain"/>
</dbReference>
<dbReference type="InterPro" id="IPR035104">
    <property type="entry name" value="Ribosomal_protein_S1-like"/>
</dbReference>
<dbReference type="PRINTS" id="PR00681">
    <property type="entry name" value="RIBOSOMALS1"/>
</dbReference>
<dbReference type="Gene3D" id="2.40.50.140">
    <property type="entry name" value="Nucleic acid-binding proteins"/>
    <property type="match status" value="4"/>
</dbReference>
<evidence type="ECO:0000256" key="2">
    <source>
        <dbReference type="ARBA" id="ARBA00022980"/>
    </source>
</evidence>
<feature type="compositionally biased region" description="Basic and acidic residues" evidence="5">
    <location>
        <begin position="370"/>
        <end position="385"/>
    </location>
</feature>
<evidence type="ECO:0000256" key="5">
    <source>
        <dbReference type="SAM" id="MobiDB-lite"/>
    </source>
</evidence>
<feature type="domain" description="S1 motif" evidence="6">
    <location>
        <begin position="295"/>
        <end position="364"/>
    </location>
</feature>
<comment type="function">
    <text evidence="4">Binds mRNA; thus facilitating recognition of the initiation point. It is needed to translate mRNA with a short Shine-Dalgarno (SD) purine-rich sequence.</text>
</comment>
<dbReference type="GO" id="GO:0006412">
    <property type="term" value="P:translation"/>
    <property type="evidence" value="ECO:0007669"/>
    <property type="project" value="TreeGrafter"/>
</dbReference>
<sequence length="402" mass="44148">MFTATQAVSTTSEMELLLKTKSDSLRFPKTGDLIEGNVLSISRSEVLLDIEGLTTGVVRGKELDDESGIASNLKIGDRATATVIDAENERGEIELSFRQAGHQKAWDNLEKLMRDETVVEAKIVDANKGGLMVKVGNVIGFMPVSQLTTENYPRIEGGDKNKILAYLKTFINKSLKAKVIDVNEFAEKLIVSEKAAWDEKQKAVLSKYSVGDKVKGKITGVVDFGAFIEFGEGLEGLIHISELAWQRIDDPKQIVHVGDVVEAEIISIQETKVSLSMKKLKDDPWKDVRTKYHVGDLVKGKILKTNPFGAFVELDEDIHGLAHISELANKTIKNPDEVVTVGAAYTFKILSIEPSDHRLGLSLKKATARSADDKGEKTETERTAETVRPAADTATDTEQVKP</sequence>
<dbReference type="PANTHER" id="PTHR10724:SF7">
    <property type="entry name" value="SMALL RIBOSOMAL SUBUNIT PROTEIN BS1C"/>
    <property type="match status" value="1"/>
</dbReference>
<gene>
    <name evidence="7" type="ORF">A3B31_02770</name>
</gene>
<feature type="domain" description="S1 motif" evidence="6">
    <location>
        <begin position="31"/>
        <end position="98"/>
    </location>
</feature>
<dbReference type="SUPFAM" id="SSF50249">
    <property type="entry name" value="Nucleic acid-binding proteins"/>
    <property type="match status" value="4"/>
</dbReference>
<dbReference type="InterPro" id="IPR012340">
    <property type="entry name" value="NA-bd_OB-fold"/>
</dbReference>
<feature type="domain" description="S1 motif" evidence="6">
    <location>
        <begin position="211"/>
        <end position="278"/>
    </location>
</feature>
<keyword evidence="2" id="KW-0689">Ribosomal protein</keyword>
<dbReference type="Pfam" id="PF00575">
    <property type="entry name" value="S1"/>
    <property type="match status" value="4"/>
</dbReference>
<dbReference type="InterPro" id="IPR050437">
    <property type="entry name" value="Ribos_protein_bS1-like"/>
</dbReference>
<dbReference type="GO" id="GO:0003735">
    <property type="term" value="F:structural constituent of ribosome"/>
    <property type="evidence" value="ECO:0007669"/>
    <property type="project" value="TreeGrafter"/>
</dbReference>
<dbReference type="AlphaFoldDB" id="A0A1G2BVB6"/>
<evidence type="ECO:0000256" key="4">
    <source>
        <dbReference type="ARBA" id="ARBA00025604"/>
    </source>
</evidence>
<feature type="domain" description="S1 motif" evidence="6">
    <location>
        <begin position="116"/>
        <end position="194"/>
    </location>
</feature>
<comment type="caution">
    <text evidence="7">The sequence shown here is derived from an EMBL/GenBank/DDBJ whole genome shotgun (WGS) entry which is preliminary data.</text>
</comment>